<feature type="domain" description="HPt" evidence="2">
    <location>
        <begin position="16"/>
        <end position="105"/>
    </location>
</feature>
<dbReference type="AlphaFoldDB" id="A0A9W6EUF7"/>
<gene>
    <name evidence="3" type="ORF">NBRC110019_24760</name>
</gene>
<protein>
    <submittedName>
        <fullName evidence="3">Histidine kinase</fullName>
    </submittedName>
</protein>
<dbReference type="SUPFAM" id="SSF47226">
    <property type="entry name" value="Histidine-containing phosphotransfer domain, HPT domain"/>
    <property type="match status" value="1"/>
</dbReference>
<dbReference type="PROSITE" id="PS50894">
    <property type="entry name" value="HPT"/>
    <property type="match status" value="1"/>
</dbReference>
<evidence type="ECO:0000256" key="1">
    <source>
        <dbReference type="PROSITE-ProRule" id="PRU00110"/>
    </source>
</evidence>
<keyword evidence="1" id="KW-0597">Phosphoprotein</keyword>
<keyword evidence="4" id="KW-1185">Reference proteome</keyword>
<dbReference type="InterPro" id="IPR036641">
    <property type="entry name" value="HPT_dom_sf"/>
</dbReference>
<dbReference type="Proteomes" id="UP001143545">
    <property type="component" value="Unassembled WGS sequence"/>
</dbReference>
<dbReference type="GO" id="GO:0004672">
    <property type="term" value="F:protein kinase activity"/>
    <property type="evidence" value="ECO:0007669"/>
    <property type="project" value="UniProtKB-ARBA"/>
</dbReference>
<dbReference type="RefSeq" id="WP_281755381.1">
    <property type="nucleotide sequence ID" value="NZ_BRVP01000017.1"/>
</dbReference>
<keyword evidence="3" id="KW-0808">Transferase</keyword>
<sequence length="105" mass="12289">METPNFSYINDLSGGDKEFETQLFGILKEELPKEKESYENFIKEKKNEEAGQVVHKLKHKISILGMEKSYVIADTYENNLRKGNTNLKEEFEILLQIITDFLEEN</sequence>
<accession>A0A9W6EUF7</accession>
<proteinExistence type="predicted"/>
<evidence type="ECO:0000313" key="4">
    <source>
        <dbReference type="Proteomes" id="UP001143545"/>
    </source>
</evidence>
<dbReference type="InterPro" id="IPR008207">
    <property type="entry name" value="Sig_transdc_His_kin_Hpt_dom"/>
</dbReference>
<dbReference type="GO" id="GO:0000160">
    <property type="term" value="P:phosphorelay signal transduction system"/>
    <property type="evidence" value="ECO:0007669"/>
    <property type="project" value="InterPro"/>
</dbReference>
<keyword evidence="3" id="KW-0418">Kinase</keyword>
<reference evidence="3" key="1">
    <citation type="submission" date="2022-07" db="EMBL/GenBank/DDBJ databases">
        <title>Taxonomy of Novel Oxalotrophic and Methylotrophic Bacteria.</title>
        <authorList>
            <person name="Sahin N."/>
            <person name="Tani A."/>
        </authorList>
    </citation>
    <scope>NUCLEOTIDE SEQUENCE</scope>
    <source>
        <strain evidence="3">AM327</strain>
    </source>
</reference>
<evidence type="ECO:0000313" key="3">
    <source>
        <dbReference type="EMBL" id="GLB53435.1"/>
    </source>
</evidence>
<feature type="modified residue" description="Phosphohistidine" evidence="1">
    <location>
        <position position="55"/>
    </location>
</feature>
<dbReference type="EMBL" id="BRVP01000017">
    <property type="protein sequence ID" value="GLB53435.1"/>
    <property type="molecule type" value="Genomic_DNA"/>
</dbReference>
<organism evidence="3 4">
    <name type="scientific">Neptunitalea chrysea</name>
    <dbReference type="NCBI Taxonomy" id="1647581"/>
    <lineage>
        <taxon>Bacteria</taxon>
        <taxon>Pseudomonadati</taxon>
        <taxon>Bacteroidota</taxon>
        <taxon>Flavobacteriia</taxon>
        <taxon>Flavobacteriales</taxon>
        <taxon>Flavobacteriaceae</taxon>
        <taxon>Neptunitalea</taxon>
    </lineage>
</organism>
<evidence type="ECO:0000259" key="2">
    <source>
        <dbReference type="PROSITE" id="PS50894"/>
    </source>
</evidence>
<name>A0A9W6EUF7_9FLAO</name>
<comment type="caution">
    <text evidence="3">The sequence shown here is derived from an EMBL/GenBank/DDBJ whole genome shotgun (WGS) entry which is preliminary data.</text>
</comment>
<dbReference type="Gene3D" id="1.20.120.160">
    <property type="entry name" value="HPT domain"/>
    <property type="match status" value="1"/>
</dbReference>